<dbReference type="PANTHER" id="PTHR48111">
    <property type="entry name" value="REGULATOR OF RPOS"/>
    <property type="match status" value="1"/>
</dbReference>
<dbReference type="PANTHER" id="PTHR48111:SF37">
    <property type="entry name" value="RESPONSE REGULATOR PROTEIN CARR"/>
    <property type="match status" value="1"/>
</dbReference>
<feature type="DNA-binding region" description="OmpR/PhoB-type" evidence="7">
    <location>
        <begin position="124"/>
        <end position="219"/>
    </location>
</feature>
<keyword evidence="5" id="KW-0804">Transcription</keyword>
<comment type="caution">
    <text evidence="10">The sequence shown here is derived from an EMBL/GenBank/DDBJ whole genome shotgun (WGS) entry which is preliminary data.</text>
</comment>
<dbReference type="GO" id="GO:0032993">
    <property type="term" value="C:protein-DNA complex"/>
    <property type="evidence" value="ECO:0007669"/>
    <property type="project" value="TreeGrafter"/>
</dbReference>
<dbReference type="PROSITE" id="PS50110">
    <property type="entry name" value="RESPONSE_REGULATORY"/>
    <property type="match status" value="1"/>
</dbReference>
<dbReference type="GO" id="GO:0005829">
    <property type="term" value="C:cytosol"/>
    <property type="evidence" value="ECO:0007669"/>
    <property type="project" value="TreeGrafter"/>
</dbReference>
<evidence type="ECO:0000256" key="5">
    <source>
        <dbReference type="ARBA" id="ARBA00023163"/>
    </source>
</evidence>
<dbReference type="InterPro" id="IPR011006">
    <property type="entry name" value="CheY-like_superfamily"/>
</dbReference>
<dbReference type="SUPFAM" id="SSF46894">
    <property type="entry name" value="C-terminal effector domain of the bipartite response regulators"/>
    <property type="match status" value="1"/>
</dbReference>
<reference evidence="10 11" key="1">
    <citation type="submission" date="2014-09" db="EMBL/GenBank/DDBJ databases">
        <authorList>
            <person name="Grob C."/>
            <person name="Taubert M."/>
            <person name="Howat A.M."/>
            <person name="Burns O.J."/>
            <person name="Dixon J.L."/>
            <person name="Chen Y."/>
            <person name="Murrell J.C."/>
        </authorList>
    </citation>
    <scope>NUCLEOTIDE SEQUENCE [LARGE SCALE GENOMIC DNA]</scope>
    <source>
        <strain evidence="10">L4</strain>
    </source>
</reference>
<dbReference type="InterPro" id="IPR016032">
    <property type="entry name" value="Sig_transdc_resp-reg_C-effctor"/>
</dbReference>
<dbReference type="Gene3D" id="1.10.10.10">
    <property type="entry name" value="Winged helix-like DNA-binding domain superfamily/Winged helix DNA-binding domain"/>
    <property type="match status" value="1"/>
</dbReference>
<dbReference type="AlphaFoldDB" id="A0A0A0BDP6"/>
<dbReference type="InterPro" id="IPR001867">
    <property type="entry name" value="OmpR/PhoB-type_DNA-bd"/>
</dbReference>
<evidence type="ECO:0000256" key="7">
    <source>
        <dbReference type="PROSITE-ProRule" id="PRU01091"/>
    </source>
</evidence>
<dbReference type="Pfam" id="PF00486">
    <property type="entry name" value="Trans_reg_C"/>
    <property type="match status" value="1"/>
</dbReference>
<keyword evidence="4 7" id="KW-0238">DNA-binding</keyword>
<dbReference type="Gene3D" id="3.40.50.2300">
    <property type="match status" value="1"/>
</dbReference>
<evidence type="ECO:0000256" key="3">
    <source>
        <dbReference type="ARBA" id="ARBA00023015"/>
    </source>
</evidence>
<dbReference type="CDD" id="cd00383">
    <property type="entry name" value="trans_reg_C"/>
    <property type="match status" value="1"/>
</dbReference>
<accession>A0A0A0BDP6</accession>
<dbReference type="EMBL" id="JRQD01000006">
    <property type="protein sequence ID" value="KGM05995.1"/>
    <property type="molecule type" value="Genomic_DNA"/>
</dbReference>
<feature type="domain" description="OmpR/PhoB-type" evidence="9">
    <location>
        <begin position="124"/>
        <end position="219"/>
    </location>
</feature>
<dbReference type="FunFam" id="3.40.50.2300:FF:000002">
    <property type="entry name" value="DNA-binding response regulator PhoP"/>
    <property type="match status" value="1"/>
</dbReference>
<dbReference type="InterPro" id="IPR039420">
    <property type="entry name" value="WalR-like"/>
</dbReference>
<dbReference type="InterPro" id="IPR001789">
    <property type="entry name" value="Sig_transdc_resp-reg_receiver"/>
</dbReference>
<evidence type="ECO:0000256" key="4">
    <source>
        <dbReference type="ARBA" id="ARBA00023125"/>
    </source>
</evidence>
<dbReference type="GO" id="GO:0000976">
    <property type="term" value="F:transcription cis-regulatory region binding"/>
    <property type="evidence" value="ECO:0007669"/>
    <property type="project" value="TreeGrafter"/>
</dbReference>
<evidence type="ECO:0000256" key="2">
    <source>
        <dbReference type="ARBA" id="ARBA00023012"/>
    </source>
</evidence>
<dbReference type="RefSeq" id="WP_036315489.1">
    <property type="nucleotide sequence ID" value="NZ_JADFAB010000004.1"/>
</dbReference>
<proteinExistence type="predicted"/>
<dbReference type="InterPro" id="IPR036388">
    <property type="entry name" value="WH-like_DNA-bd_sf"/>
</dbReference>
<protein>
    <submittedName>
        <fullName evidence="10">DNA-binding response regulator</fullName>
    </submittedName>
</protein>
<keyword evidence="3" id="KW-0805">Transcription regulation</keyword>
<sequence>MRILLVEDDPVLGPNLQSALNKSGFATDLSVDGIDGEAMGDIEPYDLIVLDLGLPGQSGLEVLKNWRQRENATPVIILTARDAWEDKVLGFKAGADDYLAKPFQTEELLVRINAVLRRSSGLSPGTLNSDGLILDESEQSVTLKSGAKLALTGTEFKLLRYFMLHRGQLLSKTTLTEHVYQLDSDKDSNVMEVYVNRLRQKLGPDFIHTRRGQGYVFGNDSA</sequence>
<evidence type="ECO:0000259" key="9">
    <source>
        <dbReference type="PROSITE" id="PS51755"/>
    </source>
</evidence>
<organism evidence="10 11">
    <name type="scientific">Methylophaga thiooxydans</name>
    <dbReference type="NCBI Taxonomy" id="392484"/>
    <lineage>
        <taxon>Bacteria</taxon>
        <taxon>Pseudomonadati</taxon>
        <taxon>Pseudomonadota</taxon>
        <taxon>Gammaproteobacteria</taxon>
        <taxon>Thiotrichales</taxon>
        <taxon>Piscirickettsiaceae</taxon>
        <taxon>Methylophaga</taxon>
    </lineage>
</organism>
<gene>
    <name evidence="10" type="ORF">LP43_2310</name>
</gene>
<keyword evidence="2" id="KW-0902">Two-component regulatory system</keyword>
<dbReference type="SUPFAM" id="SSF52172">
    <property type="entry name" value="CheY-like"/>
    <property type="match status" value="1"/>
</dbReference>
<evidence type="ECO:0000259" key="8">
    <source>
        <dbReference type="PROSITE" id="PS50110"/>
    </source>
</evidence>
<evidence type="ECO:0000313" key="10">
    <source>
        <dbReference type="EMBL" id="KGM05995.1"/>
    </source>
</evidence>
<keyword evidence="1 6" id="KW-0597">Phosphoprotein</keyword>
<dbReference type="PROSITE" id="PS51755">
    <property type="entry name" value="OMPR_PHOB"/>
    <property type="match status" value="1"/>
</dbReference>
<dbReference type="SMART" id="SM00862">
    <property type="entry name" value="Trans_reg_C"/>
    <property type="match status" value="1"/>
</dbReference>
<feature type="domain" description="Response regulatory" evidence="8">
    <location>
        <begin position="2"/>
        <end position="116"/>
    </location>
</feature>
<dbReference type="Gene3D" id="6.10.250.690">
    <property type="match status" value="1"/>
</dbReference>
<dbReference type="STRING" id="392484.LP43_2310"/>
<dbReference type="Proteomes" id="UP000029999">
    <property type="component" value="Unassembled WGS sequence"/>
</dbReference>
<dbReference type="Pfam" id="PF00072">
    <property type="entry name" value="Response_reg"/>
    <property type="match status" value="1"/>
</dbReference>
<dbReference type="SMART" id="SM00448">
    <property type="entry name" value="REC"/>
    <property type="match status" value="1"/>
</dbReference>
<name>A0A0A0BDP6_9GAMM</name>
<feature type="modified residue" description="4-aspartylphosphate" evidence="6">
    <location>
        <position position="51"/>
    </location>
</feature>
<evidence type="ECO:0000313" key="11">
    <source>
        <dbReference type="Proteomes" id="UP000029999"/>
    </source>
</evidence>
<dbReference type="GO" id="GO:0006355">
    <property type="term" value="P:regulation of DNA-templated transcription"/>
    <property type="evidence" value="ECO:0007669"/>
    <property type="project" value="InterPro"/>
</dbReference>
<evidence type="ECO:0000256" key="1">
    <source>
        <dbReference type="ARBA" id="ARBA00022553"/>
    </source>
</evidence>
<dbReference type="GO" id="GO:0000156">
    <property type="term" value="F:phosphorelay response regulator activity"/>
    <property type="evidence" value="ECO:0007669"/>
    <property type="project" value="TreeGrafter"/>
</dbReference>
<evidence type="ECO:0000256" key="6">
    <source>
        <dbReference type="PROSITE-ProRule" id="PRU00169"/>
    </source>
</evidence>